<keyword evidence="2" id="KW-1185">Reference proteome</keyword>
<protein>
    <submittedName>
        <fullName evidence="1">Uncharacterized protein</fullName>
    </submittedName>
</protein>
<organism evidence="1 2">
    <name type="scientific">Leptidea sinapis</name>
    <dbReference type="NCBI Taxonomy" id="189913"/>
    <lineage>
        <taxon>Eukaryota</taxon>
        <taxon>Metazoa</taxon>
        <taxon>Ecdysozoa</taxon>
        <taxon>Arthropoda</taxon>
        <taxon>Hexapoda</taxon>
        <taxon>Insecta</taxon>
        <taxon>Pterygota</taxon>
        <taxon>Neoptera</taxon>
        <taxon>Endopterygota</taxon>
        <taxon>Lepidoptera</taxon>
        <taxon>Glossata</taxon>
        <taxon>Ditrysia</taxon>
        <taxon>Papilionoidea</taxon>
        <taxon>Pieridae</taxon>
        <taxon>Dismorphiinae</taxon>
        <taxon>Leptidea</taxon>
    </lineage>
</organism>
<proteinExistence type="predicted"/>
<dbReference type="AlphaFoldDB" id="A0A5E4QR15"/>
<accession>A0A5E4QR15</accession>
<reference evidence="1 2" key="1">
    <citation type="submission" date="2017-07" db="EMBL/GenBank/DDBJ databases">
        <authorList>
            <person name="Talla V."/>
            <person name="Backstrom N."/>
        </authorList>
    </citation>
    <scope>NUCLEOTIDE SEQUENCE [LARGE SCALE GENOMIC DNA]</scope>
</reference>
<evidence type="ECO:0000313" key="1">
    <source>
        <dbReference type="EMBL" id="VVD00713.1"/>
    </source>
</evidence>
<sequence>MTSIIIAERYFAALRIGYLSPVHRPRKSSRDRSTMEIPPRFFDLKASPGPSACRGGTPEISLSESSFQSTGVGESVLSNGILTLLQLFSSYETIKGLSHCIIKDLLCNKVSTHQHIVLQGFVDVCIPADRQQHFQARVLALEVGDGAVVGVRLVYVQVLIEGDHLEGVGLNTGVAVHQKVAQLYKIINKLTFSYITLAVVVTDDFAWVGLVGKCQCQYAEESDEASHGERLHRERLVTTVSVWRVSINIGRLGDNTWRKSEESQEVDPALGAVGIDPEVVEPVAVVIDPGVADPGVADPVVVGIDPEVDLVAVGIDPEVVELVAVLIDPGVVDLVVVGIDPEMVELGLVAVGLVAIGTVSEVFDLVLGPVVSGVDLARLDLVLVVADPVVAVGIVPVVDIVVVGNYPEEAVVLEVVDLGIEVGPGDIVASDLDVVDSLADQVGQIVDLDIVLVGTLAAAADDRPIFVVDTDEVDVQLLVPGGHERQSGKRLLFYLSTN</sequence>
<gene>
    <name evidence="1" type="ORF">LSINAPIS_LOCUS11294</name>
</gene>
<dbReference type="EMBL" id="FZQP02004912">
    <property type="protein sequence ID" value="VVD00713.1"/>
    <property type="molecule type" value="Genomic_DNA"/>
</dbReference>
<dbReference type="Proteomes" id="UP000324832">
    <property type="component" value="Unassembled WGS sequence"/>
</dbReference>
<evidence type="ECO:0000313" key="2">
    <source>
        <dbReference type="Proteomes" id="UP000324832"/>
    </source>
</evidence>
<name>A0A5E4QR15_9NEOP</name>